<comment type="caution">
    <text evidence="2">The sequence shown here is derived from an EMBL/GenBank/DDBJ whole genome shotgun (WGS) entry which is preliminary data.</text>
</comment>
<sequence>MQETIELRLDPKGVEGDSLADASAPTAAGTVPKRKATSYQNFSSLNHSDTPTSLPLLYAQGAGPLPRGPWAARPSFSPVSPLLSEASTVFLWPKGLVSRG</sequence>
<dbReference type="AlphaFoldDB" id="A0A9W9WUR1"/>
<reference evidence="2" key="1">
    <citation type="submission" date="2022-12" db="EMBL/GenBank/DDBJ databases">
        <authorList>
            <person name="Petersen C."/>
        </authorList>
    </citation>
    <scope>NUCLEOTIDE SEQUENCE</scope>
    <source>
        <strain evidence="2">IBT 30728</strain>
    </source>
</reference>
<reference evidence="2" key="2">
    <citation type="journal article" date="2023" name="IMA Fungus">
        <title>Comparative genomic study of the Penicillium genus elucidates a diverse pangenome and 15 lateral gene transfer events.</title>
        <authorList>
            <person name="Petersen C."/>
            <person name="Sorensen T."/>
            <person name="Nielsen M.R."/>
            <person name="Sondergaard T.E."/>
            <person name="Sorensen J.L."/>
            <person name="Fitzpatrick D.A."/>
            <person name="Frisvad J.C."/>
            <person name="Nielsen K.L."/>
        </authorList>
    </citation>
    <scope>NUCLEOTIDE SEQUENCE</scope>
    <source>
        <strain evidence="2">IBT 30728</strain>
    </source>
</reference>
<dbReference type="GeneID" id="81627084"/>
<gene>
    <name evidence="2" type="ORF">N7539_007234</name>
</gene>
<organism evidence="2 3">
    <name type="scientific">Penicillium diatomitis</name>
    <dbReference type="NCBI Taxonomy" id="2819901"/>
    <lineage>
        <taxon>Eukaryota</taxon>
        <taxon>Fungi</taxon>
        <taxon>Dikarya</taxon>
        <taxon>Ascomycota</taxon>
        <taxon>Pezizomycotina</taxon>
        <taxon>Eurotiomycetes</taxon>
        <taxon>Eurotiomycetidae</taxon>
        <taxon>Eurotiales</taxon>
        <taxon>Aspergillaceae</taxon>
        <taxon>Penicillium</taxon>
    </lineage>
</organism>
<evidence type="ECO:0000313" key="2">
    <source>
        <dbReference type="EMBL" id="KAJ5477090.1"/>
    </source>
</evidence>
<keyword evidence="3" id="KW-1185">Reference proteome</keyword>
<name>A0A9W9WUR1_9EURO</name>
<proteinExistence type="predicted"/>
<feature type="compositionally biased region" description="Basic and acidic residues" evidence="1">
    <location>
        <begin position="1"/>
        <end position="15"/>
    </location>
</feature>
<dbReference type="Proteomes" id="UP001148312">
    <property type="component" value="Unassembled WGS sequence"/>
</dbReference>
<evidence type="ECO:0000313" key="3">
    <source>
        <dbReference type="Proteomes" id="UP001148312"/>
    </source>
</evidence>
<feature type="region of interest" description="Disordered" evidence="1">
    <location>
        <begin position="1"/>
        <end position="35"/>
    </location>
</feature>
<evidence type="ECO:0000256" key="1">
    <source>
        <dbReference type="SAM" id="MobiDB-lite"/>
    </source>
</evidence>
<protein>
    <submittedName>
        <fullName evidence="2">Uncharacterized protein</fullName>
    </submittedName>
</protein>
<dbReference type="EMBL" id="JAPWDQ010000010">
    <property type="protein sequence ID" value="KAJ5477090.1"/>
    <property type="molecule type" value="Genomic_DNA"/>
</dbReference>
<accession>A0A9W9WUR1</accession>
<dbReference type="RefSeq" id="XP_056787634.1">
    <property type="nucleotide sequence ID" value="XM_056936835.1"/>
</dbReference>